<dbReference type="EMBL" id="CABFNS010000928">
    <property type="protein sequence ID" value="VUC36249.1"/>
    <property type="molecule type" value="Genomic_DNA"/>
</dbReference>
<comment type="caution">
    <text evidence="2">The sequence shown here is derived from an EMBL/GenBank/DDBJ whole genome shotgun (WGS) entry which is preliminary data.</text>
</comment>
<reference evidence="2 3" key="1">
    <citation type="submission" date="2019-06" db="EMBL/GenBank/DDBJ databases">
        <authorList>
            <person name="Broberg M."/>
        </authorList>
    </citation>
    <scope>NUCLEOTIDE SEQUENCE [LARGE SCALE GENOMIC DNA]</scope>
</reference>
<evidence type="ECO:0000256" key="1">
    <source>
        <dbReference type="SAM" id="MobiDB-lite"/>
    </source>
</evidence>
<evidence type="ECO:0000313" key="2">
    <source>
        <dbReference type="EMBL" id="VUC36249.1"/>
    </source>
</evidence>
<proteinExistence type="predicted"/>
<sequence length="416" mass="47926">MATMNRPVRRLVWEDGLRGNGAFGIPEPEAFRYLDTLSISLSKWNLSHETPAVRNAALTGVEACLEVCKSVRHLTLGSEGELDRWSLGENCDVERSLLRYSAEIGRSNWTRLHSLSLISMNVEGKILIAVVRESAETLCHLYLQECNMTLGRVRELSKIPNLRLQSVRILSEYPRHQCHLIPEEKLLEYLNNQTIPEGEDVDMCTFQDQKLDDIVDDDEEFDLKLGIYYKENQSQMFEDDCPEFLATRLVMTSPIFLFGGSSLDDDEVEMKQVDKRGYNDAWAGKTDLELIDAVSVTESEDSVTERIRNGPKWFWGRYYHERPIEGQIYFMQVDDTHPQGWPTTIWKFTSRNGRVYCGQDPLEAFDEWDTEEGDLEEATPYGREMELALSQSNERPPEGAWPLDVSEAKRAREWGY</sequence>
<name>A0ABY6UZZ3_BIOOC</name>
<accession>A0ABY6UZZ3</accession>
<evidence type="ECO:0000313" key="3">
    <source>
        <dbReference type="Proteomes" id="UP000766486"/>
    </source>
</evidence>
<organism evidence="2 3">
    <name type="scientific">Bionectria ochroleuca</name>
    <name type="common">Gliocladium roseum</name>
    <dbReference type="NCBI Taxonomy" id="29856"/>
    <lineage>
        <taxon>Eukaryota</taxon>
        <taxon>Fungi</taxon>
        <taxon>Dikarya</taxon>
        <taxon>Ascomycota</taxon>
        <taxon>Pezizomycotina</taxon>
        <taxon>Sordariomycetes</taxon>
        <taxon>Hypocreomycetidae</taxon>
        <taxon>Hypocreales</taxon>
        <taxon>Bionectriaceae</taxon>
        <taxon>Clonostachys</taxon>
    </lineage>
</organism>
<gene>
    <name evidence="2" type="ORF">CLO192961_LOCUS441161</name>
</gene>
<feature type="region of interest" description="Disordered" evidence="1">
    <location>
        <begin position="370"/>
        <end position="404"/>
    </location>
</feature>
<keyword evidence="3" id="KW-1185">Reference proteome</keyword>
<protein>
    <submittedName>
        <fullName evidence="2">Uncharacterized protein</fullName>
    </submittedName>
</protein>
<dbReference type="Proteomes" id="UP000766486">
    <property type="component" value="Unassembled WGS sequence"/>
</dbReference>